<comment type="caution">
    <text evidence="10">The sequence shown here is derived from an EMBL/GenBank/DDBJ whole genome shotgun (WGS) entry which is preliminary data.</text>
</comment>
<dbReference type="PANTHER" id="PTHR32089">
    <property type="entry name" value="METHYL-ACCEPTING CHEMOTAXIS PROTEIN MCPB"/>
    <property type="match status" value="1"/>
</dbReference>
<protein>
    <submittedName>
        <fullName evidence="10">Methyl-accepting chemotaxis protein</fullName>
    </submittedName>
</protein>
<dbReference type="PROSITE" id="PS50111">
    <property type="entry name" value="CHEMOTAXIS_TRANSDUC_2"/>
    <property type="match status" value="1"/>
</dbReference>
<evidence type="ECO:0000256" key="2">
    <source>
        <dbReference type="ARBA" id="ARBA00022475"/>
    </source>
</evidence>
<gene>
    <name evidence="10" type="ORF">OS242_07265</name>
</gene>
<dbReference type="CDD" id="cd11386">
    <property type="entry name" value="MCP_signal"/>
    <property type="match status" value="1"/>
</dbReference>
<evidence type="ECO:0000256" key="7">
    <source>
        <dbReference type="SAM" id="Phobius"/>
    </source>
</evidence>
<evidence type="ECO:0000256" key="3">
    <source>
        <dbReference type="ARBA" id="ARBA00023136"/>
    </source>
</evidence>
<keyword evidence="11" id="KW-1185">Reference proteome</keyword>
<dbReference type="Gene3D" id="6.10.340.10">
    <property type="match status" value="1"/>
</dbReference>
<dbReference type="Pfam" id="PF00015">
    <property type="entry name" value="MCPsignal"/>
    <property type="match status" value="1"/>
</dbReference>
<evidence type="ECO:0000313" key="10">
    <source>
        <dbReference type="EMBL" id="MCX7569760.1"/>
    </source>
</evidence>
<accession>A0ABT3WYM7</accession>
<keyword evidence="7" id="KW-0812">Transmembrane</keyword>
<dbReference type="Gene3D" id="1.10.287.950">
    <property type="entry name" value="Methyl-accepting chemotaxis protein"/>
    <property type="match status" value="1"/>
</dbReference>
<dbReference type="SMART" id="SM00283">
    <property type="entry name" value="MA"/>
    <property type="match status" value="1"/>
</dbReference>
<dbReference type="InterPro" id="IPR003660">
    <property type="entry name" value="HAMP_dom"/>
</dbReference>
<feature type="transmembrane region" description="Helical" evidence="7">
    <location>
        <begin position="12"/>
        <end position="36"/>
    </location>
</feature>
<dbReference type="RefSeq" id="WP_267151013.1">
    <property type="nucleotide sequence ID" value="NZ_JAPMLT010000003.1"/>
</dbReference>
<organism evidence="10 11">
    <name type="scientific">Tumebacillus lacus</name>
    <dbReference type="NCBI Taxonomy" id="2995335"/>
    <lineage>
        <taxon>Bacteria</taxon>
        <taxon>Bacillati</taxon>
        <taxon>Bacillota</taxon>
        <taxon>Bacilli</taxon>
        <taxon>Bacillales</taxon>
        <taxon>Alicyclobacillaceae</taxon>
        <taxon>Tumebacillus</taxon>
    </lineage>
</organism>
<dbReference type="PROSITE" id="PS50885">
    <property type="entry name" value="HAMP"/>
    <property type="match status" value="1"/>
</dbReference>
<proteinExistence type="inferred from homology"/>
<reference evidence="10 11" key="1">
    <citation type="submission" date="2022-11" db="EMBL/GenBank/DDBJ databases">
        <title>Study of microbial diversity in lake waters.</title>
        <authorList>
            <person name="Zhang J."/>
        </authorList>
    </citation>
    <scope>NUCLEOTIDE SEQUENCE [LARGE SCALE GENOMIC DNA]</scope>
    <source>
        <strain evidence="10 11">DT12</strain>
    </source>
</reference>
<evidence type="ECO:0000256" key="4">
    <source>
        <dbReference type="ARBA" id="ARBA00023224"/>
    </source>
</evidence>
<dbReference type="EMBL" id="JAPMLT010000003">
    <property type="protein sequence ID" value="MCX7569760.1"/>
    <property type="molecule type" value="Genomic_DNA"/>
</dbReference>
<dbReference type="SMART" id="SM00304">
    <property type="entry name" value="HAMP"/>
    <property type="match status" value="2"/>
</dbReference>
<keyword evidence="7" id="KW-1133">Transmembrane helix</keyword>
<evidence type="ECO:0000256" key="1">
    <source>
        <dbReference type="ARBA" id="ARBA00004236"/>
    </source>
</evidence>
<comment type="subcellular location">
    <subcellularLocation>
        <location evidence="1">Cell membrane</location>
    </subcellularLocation>
</comment>
<evidence type="ECO:0000259" key="9">
    <source>
        <dbReference type="PROSITE" id="PS50885"/>
    </source>
</evidence>
<sequence>MRSEKNTLSFGAYLLRTVLMAVLAAVLLSGSTVWINDLQGMQVVYTVAVTVVLSGLTGAAITTVNFRRFLQPMNMVIEHVTEMSQGNLSIRLDEEMARGLKPLAVSVNEMSANWEQLIGEVNHTALEVNALSQELAASAEETRQATQQVTVLIQEIAEGADLQASHTLESAQAFHEVAAGMGQISDRSTQVTAASQRMAAEAAEGNRTIRQVMGQMESIAGAVDRLSAVVRHLDGRSQEIGKILEVITGIAGQTNLLALNAAIEAARAGEQGRGFAVVADEVRKLAEQSGESARQIEDMITEILEDTAQAVLVMGEGVTEVRAGSELAQQAGAAFERIVLAADNIAEQNGEVTQVTQAITVNSQQVSAGVSDMTRLAEQSASYSQDVAASSEEQLASMEQIQQTAHSLSDLAQQLQRLIDRLHVK</sequence>
<keyword evidence="2" id="KW-1003">Cell membrane</keyword>
<name>A0ABT3WYM7_9BACL</name>
<dbReference type="Proteomes" id="UP001208017">
    <property type="component" value="Unassembled WGS sequence"/>
</dbReference>
<dbReference type="PANTHER" id="PTHR32089:SF114">
    <property type="entry name" value="METHYL-ACCEPTING CHEMOTAXIS PROTEIN MCPB"/>
    <property type="match status" value="1"/>
</dbReference>
<keyword evidence="4 6" id="KW-0807">Transducer</keyword>
<feature type="domain" description="Methyl-accepting transducer" evidence="8">
    <location>
        <begin position="138"/>
        <end position="374"/>
    </location>
</feature>
<comment type="similarity">
    <text evidence="5">Belongs to the methyl-accepting chemotaxis (MCP) protein family.</text>
</comment>
<feature type="domain" description="HAMP" evidence="9">
    <location>
        <begin position="67"/>
        <end position="119"/>
    </location>
</feature>
<dbReference type="InterPro" id="IPR004089">
    <property type="entry name" value="MCPsignal_dom"/>
</dbReference>
<evidence type="ECO:0000259" key="8">
    <source>
        <dbReference type="PROSITE" id="PS50111"/>
    </source>
</evidence>
<evidence type="ECO:0000313" key="11">
    <source>
        <dbReference type="Proteomes" id="UP001208017"/>
    </source>
</evidence>
<evidence type="ECO:0000256" key="6">
    <source>
        <dbReference type="PROSITE-ProRule" id="PRU00284"/>
    </source>
</evidence>
<keyword evidence="3 7" id="KW-0472">Membrane</keyword>
<feature type="transmembrane region" description="Helical" evidence="7">
    <location>
        <begin position="42"/>
        <end position="66"/>
    </location>
</feature>
<dbReference type="SUPFAM" id="SSF58104">
    <property type="entry name" value="Methyl-accepting chemotaxis protein (MCP) signaling domain"/>
    <property type="match status" value="1"/>
</dbReference>
<evidence type="ECO:0000256" key="5">
    <source>
        <dbReference type="ARBA" id="ARBA00029447"/>
    </source>
</evidence>